<dbReference type="EMBL" id="JAGGNH010000002">
    <property type="protein sequence ID" value="KAJ0980234.1"/>
    <property type="molecule type" value="Genomic_DNA"/>
</dbReference>
<dbReference type="Gene3D" id="1.10.630.10">
    <property type="entry name" value="Cytochrome P450"/>
    <property type="match status" value="1"/>
</dbReference>
<proteinExistence type="predicted"/>
<dbReference type="GO" id="GO:0004497">
    <property type="term" value="F:monooxygenase activity"/>
    <property type="evidence" value="ECO:0007669"/>
    <property type="project" value="InterPro"/>
</dbReference>
<keyword evidence="2" id="KW-1185">Reference proteome</keyword>
<name>A0A9D5CWK9_9LILI</name>
<reference evidence="1" key="2">
    <citation type="journal article" date="2022" name="Hortic Res">
        <title>The genome of Dioscorea zingiberensis sheds light on the biosynthesis, origin and evolution of the medicinally important diosgenin saponins.</title>
        <authorList>
            <person name="Li Y."/>
            <person name="Tan C."/>
            <person name="Li Z."/>
            <person name="Guo J."/>
            <person name="Li S."/>
            <person name="Chen X."/>
            <person name="Wang C."/>
            <person name="Dai X."/>
            <person name="Yang H."/>
            <person name="Song W."/>
            <person name="Hou L."/>
            <person name="Xu J."/>
            <person name="Tong Z."/>
            <person name="Xu A."/>
            <person name="Yuan X."/>
            <person name="Wang W."/>
            <person name="Yang Q."/>
            <person name="Chen L."/>
            <person name="Sun Z."/>
            <person name="Wang K."/>
            <person name="Pan B."/>
            <person name="Chen J."/>
            <person name="Bao Y."/>
            <person name="Liu F."/>
            <person name="Qi X."/>
            <person name="Gang D.R."/>
            <person name="Wen J."/>
            <person name="Li J."/>
        </authorList>
    </citation>
    <scope>NUCLEOTIDE SEQUENCE</scope>
    <source>
        <strain evidence="1">Dzin_1.0</strain>
    </source>
</reference>
<sequence>MEDRLQRYGKIYRSNLFSASTVVLVRTDERREAVLIQLAEERGRHIGKDFDAGAHRRDASLYEVLVRELYWNCQASESLLSERYILENLATWKDSPPFTTKEEACKITFNLMGVVAISSNLPGTVYRKAIQSRATILKTIEHLMEARLEKKKAGTDNIGEADLLGFALE</sequence>
<dbReference type="InterPro" id="IPR036396">
    <property type="entry name" value="Cyt_P450_sf"/>
</dbReference>
<dbReference type="Proteomes" id="UP001085076">
    <property type="component" value="Miscellaneous, Linkage group lg02"/>
</dbReference>
<evidence type="ECO:0000313" key="1">
    <source>
        <dbReference type="EMBL" id="KAJ0980234.1"/>
    </source>
</evidence>
<reference evidence="1" key="1">
    <citation type="submission" date="2021-03" db="EMBL/GenBank/DDBJ databases">
        <authorList>
            <person name="Li Z."/>
            <person name="Yang C."/>
        </authorList>
    </citation>
    <scope>NUCLEOTIDE SEQUENCE</scope>
    <source>
        <strain evidence="1">Dzin_1.0</strain>
        <tissue evidence="1">Leaf</tissue>
    </source>
</reference>
<protein>
    <submittedName>
        <fullName evidence="1">Uncharacterized protein</fullName>
    </submittedName>
</protein>
<comment type="caution">
    <text evidence="1">The sequence shown here is derived from an EMBL/GenBank/DDBJ whole genome shotgun (WGS) entry which is preliminary data.</text>
</comment>
<accession>A0A9D5CWK9</accession>
<dbReference type="GO" id="GO:0016705">
    <property type="term" value="F:oxidoreductase activity, acting on paired donors, with incorporation or reduction of molecular oxygen"/>
    <property type="evidence" value="ECO:0007669"/>
    <property type="project" value="InterPro"/>
</dbReference>
<organism evidence="1 2">
    <name type="scientific">Dioscorea zingiberensis</name>
    <dbReference type="NCBI Taxonomy" id="325984"/>
    <lineage>
        <taxon>Eukaryota</taxon>
        <taxon>Viridiplantae</taxon>
        <taxon>Streptophyta</taxon>
        <taxon>Embryophyta</taxon>
        <taxon>Tracheophyta</taxon>
        <taxon>Spermatophyta</taxon>
        <taxon>Magnoliopsida</taxon>
        <taxon>Liliopsida</taxon>
        <taxon>Dioscoreales</taxon>
        <taxon>Dioscoreaceae</taxon>
        <taxon>Dioscorea</taxon>
    </lineage>
</organism>
<dbReference type="GO" id="GO:0020037">
    <property type="term" value="F:heme binding"/>
    <property type="evidence" value="ECO:0007669"/>
    <property type="project" value="InterPro"/>
</dbReference>
<gene>
    <name evidence="1" type="ORF">J5N97_008489</name>
</gene>
<dbReference type="GO" id="GO:0005506">
    <property type="term" value="F:iron ion binding"/>
    <property type="evidence" value="ECO:0007669"/>
    <property type="project" value="InterPro"/>
</dbReference>
<evidence type="ECO:0000313" key="2">
    <source>
        <dbReference type="Proteomes" id="UP001085076"/>
    </source>
</evidence>
<dbReference type="AlphaFoldDB" id="A0A9D5CWK9"/>